<dbReference type="GO" id="GO:0005886">
    <property type="term" value="C:plasma membrane"/>
    <property type="evidence" value="ECO:0007669"/>
    <property type="project" value="UniProtKB-SubCell"/>
</dbReference>
<evidence type="ECO:0000313" key="10">
    <source>
        <dbReference type="Proteomes" id="UP000553963"/>
    </source>
</evidence>
<comment type="subcellular location">
    <subcellularLocation>
        <location evidence="1 7">Cell membrane</location>
        <topology evidence="1 7">Multi-pass membrane protein</topology>
    </subcellularLocation>
</comment>
<evidence type="ECO:0000256" key="7">
    <source>
        <dbReference type="RuleBase" id="RU363032"/>
    </source>
</evidence>
<keyword evidence="6 7" id="KW-0472">Membrane</keyword>
<dbReference type="GO" id="GO:0055085">
    <property type="term" value="P:transmembrane transport"/>
    <property type="evidence" value="ECO:0007669"/>
    <property type="project" value="InterPro"/>
</dbReference>
<feature type="transmembrane region" description="Helical" evidence="7">
    <location>
        <begin position="155"/>
        <end position="179"/>
    </location>
</feature>
<keyword evidence="2 7" id="KW-0813">Transport</keyword>
<evidence type="ECO:0000256" key="3">
    <source>
        <dbReference type="ARBA" id="ARBA00022475"/>
    </source>
</evidence>
<proteinExistence type="inferred from homology"/>
<dbReference type="AlphaFoldDB" id="A0A840AQA5"/>
<dbReference type="PANTHER" id="PTHR30193">
    <property type="entry name" value="ABC TRANSPORTER PERMEASE PROTEIN"/>
    <property type="match status" value="1"/>
</dbReference>
<accession>A0A840AQA5</accession>
<dbReference type="InterPro" id="IPR051393">
    <property type="entry name" value="ABC_transporter_permease"/>
</dbReference>
<evidence type="ECO:0000313" key="9">
    <source>
        <dbReference type="EMBL" id="MBB3930665.1"/>
    </source>
</evidence>
<feature type="transmembrane region" description="Helical" evidence="7">
    <location>
        <begin position="12"/>
        <end position="34"/>
    </location>
</feature>
<keyword evidence="4 7" id="KW-0812">Transmembrane</keyword>
<evidence type="ECO:0000256" key="5">
    <source>
        <dbReference type="ARBA" id="ARBA00022989"/>
    </source>
</evidence>
<dbReference type="RefSeq" id="WP_183398302.1">
    <property type="nucleotide sequence ID" value="NZ_JACIDS010000002.1"/>
</dbReference>
<evidence type="ECO:0000256" key="6">
    <source>
        <dbReference type="ARBA" id="ARBA00023136"/>
    </source>
</evidence>
<feature type="transmembrane region" description="Helical" evidence="7">
    <location>
        <begin position="71"/>
        <end position="93"/>
    </location>
</feature>
<feature type="domain" description="ABC transmembrane type-1" evidence="8">
    <location>
        <begin position="68"/>
        <end position="281"/>
    </location>
</feature>
<evidence type="ECO:0000256" key="2">
    <source>
        <dbReference type="ARBA" id="ARBA00022448"/>
    </source>
</evidence>
<dbReference type="SUPFAM" id="SSF161098">
    <property type="entry name" value="MetI-like"/>
    <property type="match status" value="1"/>
</dbReference>
<dbReference type="Pfam" id="PF00528">
    <property type="entry name" value="BPD_transp_1"/>
    <property type="match status" value="1"/>
</dbReference>
<dbReference type="EMBL" id="JACIDS010000002">
    <property type="protein sequence ID" value="MBB3930665.1"/>
    <property type="molecule type" value="Genomic_DNA"/>
</dbReference>
<dbReference type="CDD" id="cd06261">
    <property type="entry name" value="TM_PBP2"/>
    <property type="match status" value="1"/>
</dbReference>
<dbReference type="Gene3D" id="1.10.3720.10">
    <property type="entry name" value="MetI-like"/>
    <property type="match status" value="1"/>
</dbReference>
<evidence type="ECO:0000259" key="8">
    <source>
        <dbReference type="PROSITE" id="PS50928"/>
    </source>
</evidence>
<dbReference type="PANTHER" id="PTHR30193:SF42">
    <property type="entry name" value="ABC TRANSPORTER PERMEASE PROTEIN"/>
    <property type="match status" value="1"/>
</dbReference>
<dbReference type="InterPro" id="IPR035906">
    <property type="entry name" value="MetI-like_sf"/>
</dbReference>
<comment type="caution">
    <text evidence="9">The sequence shown here is derived from an EMBL/GenBank/DDBJ whole genome shotgun (WGS) entry which is preliminary data.</text>
</comment>
<gene>
    <name evidence="9" type="ORF">GGR25_001704</name>
</gene>
<evidence type="ECO:0000256" key="1">
    <source>
        <dbReference type="ARBA" id="ARBA00004651"/>
    </source>
</evidence>
<comment type="similarity">
    <text evidence="7">Belongs to the binding-protein-dependent transport system permease family.</text>
</comment>
<feature type="transmembrane region" description="Helical" evidence="7">
    <location>
        <begin position="200"/>
        <end position="225"/>
    </location>
</feature>
<dbReference type="Proteomes" id="UP000553963">
    <property type="component" value="Unassembled WGS sequence"/>
</dbReference>
<sequence length="294" mass="33132">MNPRLKRFWSAQLALTPAWLIVIFAYIGTILWTVQISFTSSKVFPVSNYVGFAQYSRLFASDRWMISVNNLFIFGGLFIVGCLVIGFLLAVFLDQRIRAESMFRTIFLYPYALSFIVTGLVWQWTLNPTLGIQQTVRNWGFESFTFDWLTRGDRAIYVVALAGIWQSSGLVMAILLAGLRGVDGELWKAAKVDGIPTWRVYLHVVIPILAPMFVTATVLLATAVVKVYDLVVALTNGGPGISTEVPAKFVIEYLFQRQNLGLATAASTVMMITVLCVLAPWLYWQYFRQPRSAR</sequence>
<name>A0A840AQA5_9HYPH</name>
<evidence type="ECO:0000256" key="4">
    <source>
        <dbReference type="ARBA" id="ARBA00022692"/>
    </source>
</evidence>
<protein>
    <submittedName>
        <fullName evidence="9">Glucose/mannose transport system permease protein</fullName>
    </submittedName>
</protein>
<dbReference type="PROSITE" id="PS50928">
    <property type="entry name" value="ABC_TM1"/>
    <property type="match status" value="1"/>
</dbReference>
<feature type="transmembrane region" description="Helical" evidence="7">
    <location>
        <begin position="262"/>
        <end position="284"/>
    </location>
</feature>
<organism evidence="9 10">
    <name type="scientific">Kaistia hirudinis</name>
    <dbReference type="NCBI Taxonomy" id="1293440"/>
    <lineage>
        <taxon>Bacteria</taxon>
        <taxon>Pseudomonadati</taxon>
        <taxon>Pseudomonadota</taxon>
        <taxon>Alphaproteobacteria</taxon>
        <taxon>Hyphomicrobiales</taxon>
        <taxon>Kaistiaceae</taxon>
        <taxon>Kaistia</taxon>
    </lineage>
</organism>
<reference evidence="9 10" key="1">
    <citation type="submission" date="2020-08" db="EMBL/GenBank/DDBJ databases">
        <title>Genomic Encyclopedia of Type Strains, Phase IV (KMG-IV): sequencing the most valuable type-strain genomes for metagenomic binning, comparative biology and taxonomic classification.</title>
        <authorList>
            <person name="Goeker M."/>
        </authorList>
    </citation>
    <scope>NUCLEOTIDE SEQUENCE [LARGE SCALE GENOMIC DNA]</scope>
    <source>
        <strain evidence="9 10">DSM 25966</strain>
    </source>
</reference>
<keyword evidence="10" id="KW-1185">Reference proteome</keyword>
<feature type="transmembrane region" description="Helical" evidence="7">
    <location>
        <begin position="105"/>
        <end position="124"/>
    </location>
</feature>
<keyword evidence="5 7" id="KW-1133">Transmembrane helix</keyword>
<dbReference type="InterPro" id="IPR000515">
    <property type="entry name" value="MetI-like"/>
</dbReference>
<keyword evidence="3" id="KW-1003">Cell membrane</keyword>